<evidence type="ECO:0000313" key="3">
    <source>
        <dbReference type="Proteomes" id="UP000050525"/>
    </source>
</evidence>
<gene>
    <name evidence="2" type="ORF">Y1Q_0018981</name>
</gene>
<proteinExistence type="predicted"/>
<reference evidence="2 3" key="1">
    <citation type="journal article" date="2012" name="Genome Biol.">
        <title>Sequencing three crocodilian genomes to illuminate the evolution of archosaurs and amniotes.</title>
        <authorList>
            <person name="St John J.A."/>
            <person name="Braun E.L."/>
            <person name="Isberg S.R."/>
            <person name="Miles L.G."/>
            <person name="Chong A.Y."/>
            <person name="Gongora J."/>
            <person name="Dalzell P."/>
            <person name="Moran C."/>
            <person name="Bed'hom B."/>
            <person name="Abzhanov A."/>
            <person name="Burgess S.C."/>
            <person name="Cooksey A.M."/>
            <person name="Castoe T.A."/>
            <person name="Crawford N.G."/>
            <person name="Densmore L.D."/>
            <person name="Drew J.C."/>
            <person name="Edwards S.V."/>
            <person name="Faircloth B.C."/>
            <person name="Fujita M.K."/>
            <person name="Greenwold M.J."/>
            <person name="Hoffmann F.G."/>
            <person name="Howard J.M."/>
            <person name="Iguchi T."/>
            <person name="Janes D.E."/>
            <person name="Khan S.Y."/>
            <person name="Kohno S."/>
            <person name="de Koning A.J."/>
            <person name="Lance S.L."/>
            <person name="McCarthy F.M."/>
            <person name="McCormack J.E."/>
            <person name="Merchant M.E."/>
            <person name="Peterson D.G."/>
            <person name="Pollock D.D."/>
            <person name="Pourmand N."/>
            <person name="Raney B.J."/>
            <person name="Roessler K.A."/>
            <person name="Sanford J.R."/>
            <person name="Sawyer R.H."/>
            <person name="Schmidt C.J."/>
            <person name="Triplett E.W."/>
            <person name="Tuberville T.D."/>
            <person name="Venegas-Anaya M."/>
            <person name="Howard J.T."/>
            <person name="Jarvis E.D."/>
            <person name="Guillette L.J.Jr."/>
            <person name="Glenn T.C."/>
            <person name="Green R.E."/>
            <person name="Ray D.A."/>
        </authorList>
    </citation>
    <scope>NUCLEOTIDE SEQUENCE [LARGE SCALE GENOMIC DNA]</scope>
    <source>
        <strain evidence="2">KSC_2009_1</strain>
    </source>
</reference>
<comment type="caution">
    <text evidence="2">The sequence shown here is derived from an EMBL/GenBank/DDBJ whole genome shotgun (WGS) entry which is preliminary data.</text>
</comment>
<dbReference type="AlphaFoldDB" id="A0A151M3H0"/>
<keyword evidence="3" id="KW-1185">Reference proteome</keyword>
<feature type="compositionally biased region" description="Basic and acidic residues" evidence="1">
    <location>
        <begin position="88"/>
        <end position="101"/>
    </location>
</feature>
<evidence type="ECO:0000313" key="2">
    <source>
        <dbReference type="EMBL" id="KYO19036.1"/>
    </source>
</evidence>
<accession>A0A151M3H0</accession>
<sequence>MSEDILPFSETTTHFPLLCGIGWPVPVRCSTSVFTDVLISQLVVPSSSEFKTRIHTKNNLDKLQGFLPFSLLADRRLKLRETNRLFKDPKGQLQHHEDKAKTILPKDGPPTCL</sequence>
<organism evidence="2 3">
    <name type="scientific">Alligator mississippiensis</name>
    <name type="common">American alligator</name>
    <dbReference type="NCBI Taxonomy" id="8496"/>
    <lineage>
        <taxon>Eukaryota</taxon>
        <taxon>Metazoa</taxon>
        <taxon>Chordata</taxon>
        <taxon>Craniata</taxon>
        <taxon>Vertebrata</taxon>
        <taxon>Euteleostomi</taxon>
        <taxon>Archelosauria</taxon>
        <taxon>Archosauria</taxon>
        <taxon>Crocodylia</taxon>
        <taxon>Alligatoridae</taxon>
        <taxon>Alligatorinae</taxon>
        <taxon>Alligator</taxon>
    </lineage>
</organism>
<feature type="region of interest" description="Disordered" evidence="1">
    <location>
        <begin position="88"/>
        <end position="113"/>
    </location>
</feature>
<dbReference type="EMBL" id="AKHW03006769">
    <property type="protein sequence ID" value="KYO19036.1"/>
    <property type="molecule type" value="Genomic_DNA"/>
</dbReference>
<name>A0A151M3H0_ALLMI</name>
<protein>
    <submittedName>
        <fullName evidence="2">Uncharacterized protein</fullName>
    </submittedName>
</protein>
<dbReference type="Proteomes" id="UP000050525">
    <property type="component" value="Unassembled WGS sequence"/>
</dbReference>
<evidence type="ECO:0000256" key="1">
    <source>
        <dbReference type="SAM" id="MobiDB-lite"/>
    </source>
</evidence>